<feature type="transmembrane region" description="Helical" evidence="5">
    <location>
        <begin position="50"/>
        <end position="73"/>
    </location>
</feature>
<dbReference type="Pfam" id="PF01758">
    <property type="entry name" value="SBF"/>
    <property type="match status" value="1"/>
</dbReference>
<evidence type="ECO:0000256" key="4">
    <source>
        <dbReference type="ARBA" id="ARBA00023136"/>
    </source>
</evidence>
<gene>
    <name evidence="6" type="ORF">B4O97_01895</name>
</gene>
<feature type="transmembrane region" description="Helical" evidence="5">
    <location>
        <begin position="207"/>
        <end position="233"/>
    </location>
</feature>
<dbReference type="InterPro" id="IPR038770">
    <property type="entry name" value="Na+/solute_symporter_sf"/>
</dbReference>
<comment type="subcellular location">
    <subcellularLocation>
        <location evidence="1">Membrane</location>
        <topology evidence="1">Multi-pass membrane protein</topology>
    </subcellularLocation>
</comment>
<name>A0A1Y1S1V2_9SPIO</name>
<feature type="transmembrane region" description="Helical" evidence="5">
    <location>
        <begin position="141"/>
        <end position="162"/>
    </location>
</feature>
<dbReference type="AlphaFoldDB" id="A0A1Y1S1V2"/>
<feature type="transmembrane region" description="Helical" evidence="5">
    <location>
        <begin position="20"/>
        <end position="38"/>
    </location>
</feature>
<sequence>MGGLVTGFLFADYASNAAVVLPYALFFIVFVVGTSCTLESFRSVITDPRGFFIALGVIFILMPLIGYLMGFFFHSGTPAYAAGHFLLSVTPVAITSMVWTGIAGGHIALSLALVTVVTLVSGVNIPFQMAFFMGKVVEFDALALTGSLSRTIVIPVILGLALRNRAPKAVVPLRPYFDLVTKLMMLVIITVNGAVVRPYVQGFDWEIIRLFLLVGLHNFLNFFSALAVAALFLGRRHMALPSVVYASSMKNTAAGIVIALNYFGPVVALPVVFSMMMQQFWAGAVYRIMNRLKG</sequence>
<organism evidence="6 7">
    <name type="scientific">Marispirochaeta aestuarii</name>
    <dbReference type="NCBI Taxonomy" id="1963862"/>
    <lineage>
        <taxon>Bacteria</taxon>
        <taxon>Pseudomonadati</taxon>
        <taxon>Spirochaetota</taxon>
        <taxon>Spirochaetia</taxon>
        <taxon>Spirochaetales</taxon>
        <taxon>Spirochaetaceae</taxon>
        <taxon>Marispirochaeta</taxon>
    </lineage>
</organism>
<dbReference type="InterPro" id="IPR004710">
    <property type="entry name" value="Bilac:Na_transpt"/>
</dbReference>
<comment type="caution">
    <text evidence="6">The sequence shown here is derived from an EMBL/GenBank/DDBJ whole genome shotgun (WGS) entry which is preliminary data.</text>
</comment>
<keyword evidence="7" id="KW-1185">Reference proteome</keyword>
<dbReference type="GO" id="GO:0016020">
    <property type="term" value="C:membrane"/>
    <property type="evidence" value="ECO:0007669"/>
    <property type="project" value="UniProtKB-SubCell"/>
</dbReference>
<evidence type="ECO:0000256" key="1">
    <source>
        <dbReference type="ARBA" id="ARBA00004141"/>
    </source>
</evidence>
<dbReference type="InterPro" id="IPR002657">
    <property type="entry name" value="BilAc:Na_symport/Acr3"/>
</dbReference>
<keyword evidence="2 5" id="KW-0812">Transmembrane</keyword>
<keyword evidence="4 5" id="KW-0472">Membrane</keyword>
<evidence type="ECO:0000256" key="2">
    <source>
        <dbReference type="ARBA" id="ARBA00022692"/>
    </source>
</evidence>
<feature type="transmembrane region" description="Helical" evidence="5">
    <location>
        <begin position="253"/>
        <end position="273"/>
    </location>
</feature>
<dbReference type="OrthoDB" id="1551454at2"/>
<accession>A0A1Y1S1V2</accession>
<evidence type="ECO:0000313" key="6">
    <source>
        <dbReference type="EMBL" id="ORC37778.1"/>
    </source>
</evidence>
<dbReference type="RefSeq" id="WP_083047770.1">
    <property type="nucleotide sequence ID" value="NZ_MWQY01000002.1"/>
</dbReference>
<reference evidence="6 7" key="1">
    <citation type="submission" date="2017-03" db="EMBL/GenBank/DDBJ databases">
        <title>Draft Genome sequence of Marispirochaeta sp. strain JC444.</title>
        <authorList>
            <person name="Shivani Y."/>
            <person name="Subhash Y."/>
            <person name="Sasikala C."/>
            <person name="Ramana C."/>
        </authorList>
    </citation>
    <scope>NUCLEOTIDE SEQUENCE [LARGE SCALE GENOMIC DNA]</scope>
    <source>
        <strain evidence="6 7">JC444</strain>
    </source>
</reference>
<protein>
    <recommendedName>
        <fullName evidence="8">Bile acid:sodium symporter</fullName>
    </recommendedName>
</protein>
<keyword evidence="3 5" id="KW-1133">Transmembrane helix</keyword>
<feature type="transmembrane region" description="Helical" evidence="5">
    <location>
        <begin position="183"/>
        <end position="201"/>
    </location>
</feature>
<dbReference type="PANTHER" id="PTHR10361:SF28">
    <property type="entry name" value="P3 PROTEIN-RELATED"/>
    <property type="match status" value="1"/>
</dbReference>
<proteinExistence type="predicted"/>
<dbReference type="PANTHER" id="PTHR10361">
    <property type="entry name" value="SODIUM-BILE ACID COTRANSPORTER"/>
    <property type="match status" value="1"/>
</dbReference>
<evidence type="ECO:0000256" key="5">
    <source>
        <dbReference type="SAM" id="Phobius"/>
    </source>
</evidence>
<feature type="transmembrane region" description="Helical" evidence="5">
    <location>
        <begin position="107"/>
        <end position="129"/>
    </location>
</feature>
<evidence type="ECO:0008006" key="8">
    <source>
        <dbReference type="Google" id="ProtNLM"/>
    </source>
</evidence>
<dbReference type="EMBL" id="MWQY01000002">
    <property type="protein sequence ID" value="ORC37778.1"/>
    <property type="molecule type" value="Genomic_DNA"/>
</dbReference>
<evidence type="ECO:0000313" key="7">
    <source>
        <dbReference type="Proteomes" id="UP000192343"/>
    </source>
</evidence>
<dbReference type="Proteomes" id="UP000192343">
    <property type="component" value="Unassembled WGS sequence"/>
</dbReference>
<dbReference type="Gene3D" id="1.20.1530.20">
    <property type="match status" value="1"/>
</dbReference>
<dbReference type="STRING" id="1963862.B4O97_01895"/>
<evidence type="ECO:0000256" key="3">
    <source>
        <dbReference type="ARBA" id="ARBA00022989"/>
    </source>
</evidence>
<feature type="transmembrane region" description="Helical" evidence="5">
    <location>
        <begin position="79"/>
        <end position="100"/>
    </location>
</feature>